<evidence type="ECO:0000313" key="4">
    <source>
        <dbReference type="EMBL" id="TFC83304.1"/>
    </source>
</evidence>
<dbReference type="InterPro" id="IPR014905">
    <property type="entry name" value="HIRAN"/>
</dbReference>
<evidence type="ECO:0000259" key="3">
    <source>
        <dbReference type="Pfam" id="PF08797"/>
    </source>
</evidence>
<comment type="caution">
    <text evidence="4">The sequence shown here is derived from an EMBL/GenBank/DDBJ whole genome shotgun (WGS) entry which is preliminary data.</text>
</comment>
<dbReference type="Proteomes" id="UP000298433">
    <property type="component" value="Unassembled WGS sequence"/>
</dbReference>
<reference evidence="4 5" key="1">
    <citation type="submission" date="2019-03" db="EMBL/GenBank/DDBJ databases">
        <title>Genomics of glacier-inhabiting Cryobacterium strains.</title>
        <authorList>
            <person name="Liu Q."/>
            <person name="Xin Y.-H."/>
        </authorList>
    </citation>
    <scope>NUCLEOTIDE SEQUENCE [LARGE SCALE GENOMIC DNA]</scope>
    <source>
        <strain evidence="4 5">TMT2-48-2</strain>
    </source>
</reference>
<dbReference type="GO" id="GO:0008270">
    <property type="term" value="F:zinc ion binding"/>
    <property type="evidence" value="ECO:0007669"/>
    <property type="project" value="InterPro"/>
</dbReference>
<dbReference type="Pfam" id="PF08797">
    <property type="entry name" value="HIRAN"/>
    <property type="match status" value="1"/>
</dbReference>
<dbReference type="GO" id="GO:0003676">
    <property type="term" value="F:nucleic acid binding"/>
    <property type="evidence" value="ECO:0007669"/>
    <property type="project" value="InterPro"/>
</dbReference>
<sequence>MGILELLFGRKPPAQQPPVQATRNTTIRHRAPDGSIVVEMYTPEQTAARVEAYRLELEAREPAPKGRATDGVKKKTVDVSTLRVLDLRSIPATQYRIVGSAFSVTQAGRYEHGADQYLLIREPRNKHDPNAVAVYGKGRRVGYATRTKAAMLALILDPLPYDAFLVNGTGMGAEKQMQVGIPAAAALQKYLRVLPAE</sequence>
<evidence type="ECO:0000256" key="1">
    <source>
        <dbReference type="ARBA" id="ARBA00022723"/>
    </source>
</evidence>
<dbReference type="RefSeq" id="WP_134368872.1">
    <property type="nucleotide sequence ID" value="NZ_SOGN01000016.1"/>
</dbReference>
<proteinExistence type="predicted"/>
<protein>
    <recommendedName>
        <fullName evidence="3">HIRAN domain-containing protein</fullName>
    </recommendedName>
</protein>
<evidence type="ECO:0000256" key="2">
    <source>
        <dbReference type="ARBA" id="ARBA00022801"/>
    </source>
</evidence>
<keyword evidence="5" id="KW-1185">Reference proteome</keyword>
<dbReference type="AlphaFoldDB" id="A0A4R8XXH0"/>
<accession>A0A4R8XXH0</accession>
<dbReference type="OrthoDB" id="260852at2"/>
<dbReference type="Gene3D" id="3.30.70.2330">
    <property type="match status" value="1"/>
</dbReference>
<keyword evidence="1" id="KW-0479">Metal-binding</keyword>
<name>A0A4R8XXH0_9MICO</name>
<organism evidence="4 5">
    <name type="scientific">Cryobacterium cheniae</name>
    <dbReference type="NCBI Taxonomy" id="1259262"/>
    <lineage>
        <taxon>Bacteria</taxon>
        <taxon>Bacillati</taxon>
        <taxon>Actinomycetota</taxon>
        <taxon>Actinomycetes</taxon>
        <taxon>Micrococcales</taxon>
        <taxon>Microbacteriaceae</taxon>
        <taxon>Cryobacterium</taxon>
    </lineage>
</organism>
<gene>
    <name evidence="4" type="ORF">E3T23_02745</name>
</gene>
<feature type="domain" description="HIRAN" evidence="3">
    <location>
        <begin position="94"/>
        <end position="158"/>
    </location>
</feature>
<dbReference type="GO" id="GO:0016818">
    <property type="term" value="F:hydrolase activity, acting on acid anhydrides, in phosphorus-containing anhydrides"/>
    <property type="evidence" value="ECO:0007669"/>
    <property type="project" value="InterPro"/>
</dbReference>
<evidence type="ECO:0000313" key="5">
    <source>
        <dbReference type="Proteomes" id="UP000298433"/>
    </source>
</evidence>
<keyword evidence="2" id="KW-0378">Hydrolase</keyword>
<dbReference type="EMBL" id="SOGN01000016">
    <property type="protein sequence ID" value="TFC83304.1"/>
    <property type="molecule type" value="Genomic_DNA"/>
</dbReference>